<evidence type="ECO:0000313" key="1">
    <source>
        <dbReference type="EMBL" id="AXY23406.1"/>
    </source>
</evidence>
<dbReference type="EMBL" id="CP023036">
    <property type="protein sequence ID" value="AXY23406.1"/>
    <property type="molecule type" value="Genomic_DNA"/>
</dbReference>
<dbReference type="Proteomes" id="UP000264120">
    <property type="component" value="Chromosome"/>
</dbReference>
<proteinExistence type="predicted"/>
<evidence type="ECO:0008006" key="3">
    <source>
        <dbReference type="Google" id="ProtNLM"/>
    </source>
</evidence>
<keyword evidence="2" id="KW-1185">Reference proteome</keyword>
<organism evidence="1 2">
    <name type="scientific">Komagataeibacter saccharivorans</name>
    <dbReference type="NCBI Taxonomy" id="265959"/>
    <lineage>
        <taxon>Bacteria</taxon>
        <taxon>Pseudomonadati</taxon>
        <taxon>Pseudomonadota</taxon>
        <taxon>Alphaproteobacteria</taxon>
        <taxon>Acetobacterales</taxon>
        <taxon>Acetobacteraceae</taxon>
        <taxon>Komagataeibacter</taxon>
    </lineage>
</organism>
<accession>A0A347WEW3</accession>
<gene>
    <name evidence="1" type="ORF">CD178_02659</name>
</gene>
<protein>
    <recommendedName>
        <fullName evidence="3">Transglycosylase SLT domain-containing protein</fullName>
    </recommendedName>
</protein>
<name>A0A347WEW3_9PROT</name>
<dbReference type="AlphaFoldDB" id="A0A347WEW3"/>
<evidence type="ECO:0000313" key="2">
    <source>
        <dbReference type="Proteomes" id="UP000264120"/>
    </source>
</evidence>
<dbReference type="KEGG" id="ksc:CD178_02659"/>
<reference evidence="1 2" key="1">
    <citation type="submission" date="2017-08" db="EMBL/GenBank/DDBJ databases">
        <title>Complete genome sequence of Gluconacetobacter saccharivorans CV1 isolated from Fermented Vinegar.</title>
        <authorList>
            <person name="Kim S.-Y."/>
        </authorList>
    </citation>
    <scope>NUCLEOTIDE SEQUENCE [LARGE SCALE GENOMIC DNA]</scope>
    <source>
        <strain evidence="1 2">CV1</strain>
    </source>
</reference>
<sequence length="175" mass="18754">MVVVPPRFGLRAMTGLCPAQVRREIVTPVLELIGLGGDAAASLLTGTALAETGLAYIRQVTDGGPGPALGLWQMEPFTHDDIWATFLPAPRLAGLRRHLLLLRGQWPAGAAQMASNMAYACAMARVKYYRAPDPLPAATDAVAMCRMWKRIYNTSLGAGDADPRHVALFQQAIGT</sequence>